<accession>A0AAE9YZ40</accession>
<keyword evidence="1" id="KW-0732">Signal</keyword>
<evidence type="ECO:0000313" key="2">
    <source>
        <dbReference type="EMBL" id="WDE03232.1"/>
    </source>
</evidence>
<protein>
    <submittedName>
        <fullName evidence="2">Uncharacterized protein</fullName>
    </submittedName>
</protein>
<proteinExistence type="predicted"/>
<organism evidence="2 3">
    <name type="scientific">Thalassomonas viridans</name>
    <dbReference type="NCBI Taxonomy" id="137584"/>
    <lineage>
        <taxon>Bacteria</taxon>
        <taxon>Pseudomonadati</taxon>
        <taxon>Pseudomonadota</taxon>
        <taxon>Gammaproteobacteria</taxon>
        <taxon>Alteromonadales</taxon>
        <taxon>Colwelliaceae</taxon>
        <taxon>Thalassomonas</taxon>
    </lineage>
</organism>
<feature type="chain" id="PRO_5042235567" evidence="1">
    <location>
        <begin position="22"/>
        <end position="204"/>
    </location>
</feature>
<gene>
    <name evidence="2" type="ORF">SG34_017710</name>
</gene>
<feature type="signal peptide" evidence="1">
    <location>
        <begin position="1"/>
        <end position="21"/>
    </location>
</feature>
<name>A0AAE9YZ40_9GAMM</name>
<dbReference type="AlphaFoldDB" id="A0AAE9YZ40"/>
<evidence type="ECO:0000313" key="3">
    <source>
        <dbReference type="Proteomes" id="UP000032352"/>
    </source>
</evidence>
<reference evidence="2 3" key="1">
    <citation type="journal article" date="2015" name="Genome Announc.">
        <title>Draft Genome Sequences of Marine Isolates of Thalassomonas viridans and Thalassomonas actiniarum.</title>
        <authorList>
            <person name="Olonade I."/>
            <person name="van Zyl L.J."/>
            <person name="Trindade M."/>
        </authorList>
    </citation>
    <scope>NUCLEOTIDE SEQUENCE [LARGE SCALE GENOMIC DNA]</scope>
    <source>
        <strain evidence="2 3">XOM25</strain>
    </source>
</reference>
<dbReference type="Proteomes" id="UP000032352">
    <property type="component" value="Chromosome"/>
</dbReference>
<dbReference type="EMBL" id="CP059733">
    <property type="protein sequence ID" value="WDE03232.1"/>
    <property type="molecule type" value="Genomic_DNA"/>
</dbReference>
<evidence type="ECO:0000256" key="1">
    <source>
        <dbReference type="SAM" id="SignalP"/>
    </source>
</evidence>
<dbReference type="KEGG" id="tvd:SG34_017710"/>
<keyword evidence="3" id="KW-1185">Reference proteome</keyword>
<reference evidence="2 3" key="2">
    <citation type="journal article" date="2022" name="Mar. Drugs">
        <title>Bioassay-Guided Fractionation Leads to the Detection of Cholic Acid Generated by the Rare Thalassomonas sp.</title>
        <authorList>
            <person name="Pheiffer F."/>
            <person name="Schneider Y.K."/>
            <person name="Hansen E.H."/>
            <person name="Andersen J.H."/>
            <person name="Isaksson J."/>
            <person name="Busche T."/>
            <person name="R C."/>
            <person name="Kalinowski J."/>
            <person name="Zyl L.V."/>
            <person name="Trindade M."/>
        </authorList>
    </citation>
    <scope>NUCLEOTIDE SEQUENCE [LARGE SCALE GENOMIC DNA]</scope>
    <source>
        <strain evidence="2 3">XOM25</strain>
    </source>
</reference>
<sequence>MMVKHILLGVTVALSSASALASEVDTGKYQIDTEKCAGTEYIYDELQQLVEYDPAIHTFVTEDTAVFYSGSANIPHIRMTSSNSRGTHIYVVNNQNQPVNLFFQAKYFSETSGNKININPEAFAGIFSTSNDPLKSSGAQMPAESYGLIGIQTNVAAFGTGIIKWDASSCFDTAPITATLENYFNGSSGRYGSTIYMVNDGDPF</sequence>
<dbReference type="RefSeq" id="WP_044842810.1">
    <property type="nucleotide sequence ID" value="NZ_CP059733.1"/>
</dbReference>